<evidence type="ECO:0000256" key="6">
    <source>
        <dbReference type="ARBA" id="ARBA00022989"/>
    </source>
</evidence>
<accession>A0A285P279</accession>
<dbReference type="PANTHER" id="PTHR32063:SF12">
    <property type="entry name" value="CATION EFFLUX SYSTEM PROTEIN"/>
    <property type="match status" value="1"/>
</dbReference>
<evidence type="ECO:0000313" key="10">
    <source>
        <dbReference type="Proteomes" id="UP000218627"/>
    </source>
</evidence>
<dbReference type="InterPro" id="IPR027463">
    <property type="entry name" value="AcrB_DN_DC_subdom"/>
</dbReference>
<dbReference type="SUPFAM" id="SSF82866">
    <property type="entry name" value="Multidrug efflux transporter AcrB transmembrane domain"/>
    <property type="match status" value="2"/>
</dbReference>
<evidence type="ECO:0000256" key="4">
    <source>
        <dbReference type="ARBA" id="ARBA00022475"/>
    </source>
</evidence>
<dbReference type="GO" id="GO:0008324">
    <property type="term" value="F:monoatomic cation transmembrane transporter activity"/>
    <property type="evidence" value="ECO:0007669"/>
    <property type="project" value="InterPro"/>
</dbReference>
<dbReference type="Gene3D" id="3.30.70.1320">
    <property type="entry name" value="Multidrug efflux transporter AcrB pore domain like"/>
    <property type="match status" value="1"/>
</dbReference>
<dbReference type="GO" id="GO:0042910">
    <property type="term" value="F:xenobiotic transmembrane transporter activity"/>
    <property type="evidence" value="ECO:0007669"/>
    <property type="project" value="TreeGrafter"/>
</dbReference>
<evidence type="ECO:0000256" key="8">
    <source>
        <dbReference type="SAM" id="Phobius"/>
    </source>
</evidence>
<evidence type="ECO:0000256" key="3">
    <source>
        <dbReference type="ARBA" id="ARBA00022448"/>
    </source>
</evidence>
<feature type="transmembrane region" description="Helical" evidence="8">
    <location>
        <begin position="330"/>
        <end position="349"/>
    </location>
</feature>
<reference evidence="10" key="1">
    <citation type="submission" date="2017-09" db="EMBL/GenBank/DDBJ databases">
        <authorList>
            <person name="Varghese N."/>
            <person name="Submissions S."/>
        </authorList>
    </citation>
    <scope>NUCLEOTIDE SEQUENCE [LARGE SCALE GENOMIC DNA]</scope>
    <source>
        <strain evidence="10">DSM 2913</strain>
    </source>
</reference>
<feature type="transmembrane region" description="Helical" evidence="8">
    <location>
        <begin position="460"/>
        <end position="483"/>
    </location>
</feature>
<keyword evidence="7 8" id="KW-0472">Membrane</keyword>
<feature type="transmembrane region" description="Helical" evidence="8">
    <location>
        <begin position="978"/>
        <end position="1001"/>
    </location>
</feature>
<feature type="transmembrane region" description="Helical" evidence="8">
    <location>
        <begin position="903"/>
        <end position="925"/>
    </location>
</feature>
<proteinExistence type="inferred from homology"/>
<evidence type="ECO:0000313" key="9">
    <source>
        <dbReference type="EMBL" id="SNZ13981.1"/>
    </source>
</evidence>
<dbReference type="EMBL" id="OBEN01000004">
    <property type="protein sequence ID" value="SNZ13981.1"/>
    <property type="molecule type" value="Genomic_DNA"/>
</dbReference>
<dbReference type="OrthoDB" id="8270at2"/>
<feature type="transmembrane region" description="Helical" evidence="8">
    <location>
        <begin position="12"/>
        <end position="30"/>
    </location>
</feature>
<feature type="transmembrane region" description="Helical" evidence="8">
    <location>
        <begin position="382"/>
        <end position="401"/>
    </location>
</feature>
<comment type="similarity">
    <text evidence="2">Belongs to the resistance-nodulation-cell division (RND) (TC 2.A.6) family.</text>
</comment>
<feature type="transmembrane region" description="Helical" evidence="8">
    <location>
        <begin position="849"/>
        <end position="867"/>
    </location>
</feature>
<feature type="transmembrane region" description="Helical" evidence="8">
    <location>
        <begin position="514"/>
        <end position="534"/>
    </location>
</feature>
<dbReference type="RefSeq" id="WP_096601809.1">
    <property type="nucleotide sequence ID" value="NZ_OBEN01000004.1"/>
</dbReference>
<dbReference type="GO" id="GO:0005886">
    <property type="term" value="C:plasma membrane"/>
    <property type="evidence" value="ECO:0007669"/>
    <property type="project" value="UniProtKB-SubCell"/>
</dbReference>
<protein>
    <submittedName>
        <fullName evidence="9">Cobalt-zinc-cadmium resistance protein CzcA</fullName>
    </submittedName>
</protein>
<organism evidence="9 10">
    <name type="scientific">Hydrogenobacter hydrogenophilus</name>
    <dbReference type="NCBI Taxonomy" id="35835"/>
    <lineage>
        <taxon>Bacteria</taxon>
        <taxon>Pseudomonadati</taxon>
        <taxon>Aquificota</taxon>
        <taxon>Aquificia</taxon>
        <taxon>Aquificales</taxon>
        <taxon>Aquificaceae</taxon>
        <taxon>Hydrogenobacter</taxon>
    </lineage>
</organism>
<dbReference type="PRINTS" id="PR00702">
    <property type="entry name" value="ACRIFLAVINRP"/>
</dbReference>
<dbReference type="Pfam" id="PF00873">
    <property type="entry name" value="ACR_tran"/>
    <property type="match status" value="1"/>
</dbReference>
<evidence type="ECO:0000256" key="5">
    <source>
        <dbReference type="ARBA" id="ARBA00022692"/>
    </source>
</evidence>
<keyword evidence="10" id="KW-1185">Reference proteome</keyword>
<dbReference type="InterPro" id="IPR004763">
    <property type="entry name" value="CusA-like"/>
</dbReference>
<dbReference type="PANTHER" id="PTHR32063">
    <property type="match status" value="1"/>
</dbReference>
<sequence>MKSWVNFVANNSLLFILLTFIVISAFALFLRNLNVEAFPDPSPPVIEIVSLYPGRSAEEVERQITVPLEIALAGMRGLHRINSISLYGLSDIKCTFSYDIPYKEARQEVINRLSTVSLPDGVSPQIIPNPIGEVMRYVVVGNRDLMELRTLQDWVISRYIKTAEGVEDVPSYGGFIKAYVVEIKPENLLKYKVSLSDVVQAITNSNINVGGRAIDFGSQYFLIRGVGLIRNIKDIEQIVVAYHNGVPVLIKDLGEVRIGNIPRTGIVGLNNKDDIVMGVVVLRRDAKSIPSIRSIREKIEELNSYILPKDVKVIPFYERGKLIDTVIHKVSEIALVGIVLVFASIFLFLGDLRVALLVALTVPMSLVVALGVMAIKGESANFLSIAAIDFGIIADIPLLFVENYLRNTRQLGVRRAIVQSSQEVGRLLVFSVVLIGISFLPVFLMEGAEKRIFAPMVRTYLYAISAVVILTFTFVVALLVSAIKSAKEKTLVVRILEDIYDKLLNKLLNLRLKYTVILLSSLALLSLFVIKSLGLEFIPKMDEGNIYMRIIFPYSISLSQTYENAKKVRDFLMEFPEIKTVEFQVGRPEDGTDPTGPFNSEYFIDLKPYSQWKRFGSKEELEEAIRVGVKSMFPKVDINISQYIQDNLEEVMTGVKGENAVKVFGDDLYKLDTIADQIKERITKVKGIEDVGIFREIGQPNLVIEADREKLSAYGLSVQQLMDTVSAAMGGKEATQVIEGDKRFSLLVILPDELRQNVSKIGDIPVLLPNGSYVKLSSVANIKFSTGASFIYRENYKRYIPIKFSVVSKDLAGAVRKAQESVKDIQLPEGYFIEWSGQFKSLVEGLRRFAFSGTLALFSLSVFLYIINRSVRNTLIAMSGILFALFGGSVSLLIAGFPMSLSAIVGFVSILGISVLNISFMLRAYKKHILDGLSSVESAKRSAKENFRAVLLSSFTASMGLLPTALAKGVGSQIQKPLAVVVVGGMLLSGLLILLVVPSLLRYAHVEER</sequence>
<gene>
    <name evidence="9" type="ORF">SAMN06265353_0943</name>
</gene>
<dbReference type="NCBIfam" id="TIGR00914">
    <property type="entry name" value="2A0601"/>
    <property type="match status" value="1"/>
</dbReference>
<feature type="transmembrane region" description="Helical" evidence="8">
    <location>
        <begin position="355"/>
        <end position="375"/>
    </location>
</feature>
<feature type="transmembrane region" description="Helical" evidence="8">
    <location>
        <begin position="427"/>
        <end position="448"/>
    </location>
</feature>
<keyword evidence="5 8" id="KW-0812">Transmembrane</keyword>
<keyword evidence="3" id="KW-0813">Transport</keyword>
<dbReference type="SUPFAM" id="SSF82714">
    <property type="entry name" value="Multidrug efflux transporter AcrB TolC docking domain, DN and DC subdomains"/>
    <property type="match status" value="2"/>
</dbReference>
<evidence type="ECO:0000256" key="7">
    <source>
        <dbReference type="ARBA" id="ARBA00023136"/>
    </source>
</evidence>
<dbReference type="Gene3D" id="3.30.70.1440">
    <property type="entry name" value="Multidrug efflux transporter AcrB pore domain"/>
    <property type="match status" value="1"/>
</dbReference>
<dbReference type="Proteomes" id="UP000218627">
    <property type="component" value="Unassembled WGS sequence"/>
</dbReference>
<dbReference type="Gene3D" id="1.20.1640.10">
    <property type="entry name" value="Multidrug efflux transporter AcrB transmembrane domain"/>
    <property type="match status" value="2"/>
</dbReference>
<dbReference type="Gene3D" id="3.30.2090.10">
    <property type="entry name" value="Multidrug efflux transporter AcrB TolC docking domain, DN and DC subdomains"/>
    <property type="match status" value="2"/>
</dbReference>
<evidence type="ECO:0000256" key="2">
    <source>
        <dbReference type="ARBA" id="ARBA00010942"/>
    </source>
</evidence>
<name>A0A285P279_9AQUI</name>
<feature type="transmembrane region" description="Helical" evidence="8">
    <location>
        <begin position="874"/>
        <end position="897"/>
    </location>
</feature>
<keyword evidence="4" id="KW-1003">Cell membrane</keyword>
<keyword evidence="6 8" id="KW-1133">Transmembrane helix</keyword>
<dbReference type="SUPFAM" id="SSF82693">
    <property type="entry name" value="Multidrug efflux transporter AcrB pore domain, PN1, PN2, PC1 and PC2 subdomains"/>
    <property type="match status" value="3"/>
</dbReference>
<evidence type="ECO:0000256" key="1">
    <source>
        <dbReference type="ARBA" id="ARBA00004651"/>
    </source>
</evidence>
<feature type="transmembrane region" description="Helical" evidence="8">
    <location>
        <begin position="946"/>
        <end position="966"/>
    </location>
</feature>
<dbReference type="Gene3D" id="3.30.70.1430">
    <property type="entry name" value="Multidrug efflux transporter AcrB pore domain"/>
    <property type="match status" value="2"/>
</dbReference>
<dbReference type="InterPro" id="IPR001036">
    <property type="entry name" value="Acrflvin-R"/>
</dbReference>
<comment type="subcellular location">
    <subcellularLocation>
        <location evidence="1">Cell membrane</location>
        <topology evidence="1">Multi-pass membrane protein</topology>
    </subcellularLocation>
</comment>
<dbReference type="AlphaFoldDB" id="A0A285P279"/>